<comment type="caution">
    <text evidence="2">The sequence shown here is derived from an EMBL/GenBank/DDBJ whole genome shotgun (WGS) entry which is preliminary data.</text>
</comment>
<evidence type="ECO:0000259" key="1">
    <source>
        <dbReference type="SMART" id="SM00245"/>
    </source>
</evidence>
<dbReference type="PANTHER" id="PTHR32060">
    <property type="entry name" value="TAIL-SPECIFIC PROTEASE"/>
    <property type="match status" value="1"/>
</dbReference>
<keyword evidence="3" id="KW-1185">Reference proteome</keyword>
<dbReference type="InterPro" id="IPR029045">
    <property type="entry name" value="ClpP/crotonase-like_dom_sf"/>
</dbReference>
<dbReference type="Proteomes" id="UP000628448">
    <property type="component" value="Unassembled WGS sequence"/>
</dbReference>
<sequence length="513" mass="58469">MNGMRRNRRCHEKLQPVTNIFYCCCIACVVLLFTGCAASKRAAYKPSDKIAAAKLKEDFSLLKKILEANHPSLYWYTPKDSVDHYFNEAYESIRDSMTEFRFRNKVAWFISKLKCGHTSVRPSQAYSDYYTVHKPARFPLLIKTWNDSLVYIGSLNRQDTLLDRGTVITSIENLPAKLLLDSMFHYISTDGDGDNFKSQAISFNFPLYYSFAFPLKDSFAITYVDSGIQQSAYVKLNKPVIDTAGQKKPAKDAAPRPNRRQIKQMILLSKRSMIFDTVSNLAYMRLNTFSGGRLRSFFRQSFKDLAANNIQNLVIDLRENSGGNINLSMLLTRYLKQQPFHTADTAIAVNRPFSYTKYIHPALPYNIAMRFATAKKTDGRYHFGQLEKHAYKPFTRHHYDHPVYIVQGGYTFSAAAMFVLQLKGQQNVTVLGEETGGGNYGTSAVHLPDIVLPNSKVRVVLPLYRLVFDTTQTKNGKGIQPDVYVPPSSEDIKNGVDPKLKKVKELIEERRKQ</sequence>
<evidence type="ECO:0000313" key="3">
    <source>
        <dbReference type="Proteomes" id="UP000628448"/>
    </source>
</evidence>
<dbReference type="GO" id="GO:0007165">
    <property type="term" value="P:signal transduction"/>
    <property type="evidence" value="ECO:0007669"/>
    <property type="project" value="TreeGrafter"/>
</dbReference>
<proteinExistence type="predicted"/>
<name>A0A931GVP3_9BACT</name>
<organism evidence="2 3">
    <name type="scientific">Panacibacter microcysteis</name>
    <dbReference type="NCBI Taxonomy" id="2793269"/>
    <lineage>
        <taxon>Bacteria</taxon>
        <taxon>Pseudomonadati</taxon>
        <taxon>Bacteroidota</taxon>
        <taxon>Chitinophagia</taxon>
        <taxon>Chitinophagales</taxon>
        <taxon>Chitinophagaceae</taxon>
        <taxon>Panacibacter</taxon>
    </lineage>
</organism>
<protein>
    <submittedName>
        <fullName evidence="2">Peptidase S41</fullName>
    </submittedName>
</protein>
<dbReference type="InterPro" id="IPR005151">
    <property type="entry name" value="Tail-specific_protease"/>
</dbReference>
<evidence type="ECO:0000313" key="2">
    <source>
        <dbReference type="EMBL" id="MBG9375298.1"/>
    </source>
</evidence>
<dbReference type="GO" id="GO:0030288">
    <property type="term" value="C:outer membrane-bounded periplasmic space"/>
    <property type="evidence" value="ECO:0007669"/>
    <property type="project" value="TreeGrafter"/>
</dbReference>
<dbReference type="EMBL" id="JADWYR010000001">
    <property type="protein sequence ID" value="MBG9375298.1"/>
    <property type="molecule type" value="Genomic_DNA"/>
</dbReference>
<gene>
    <name evidence="2" type="ORF">I5907_03580</name>
</gene>
<dbReference type="PANTHER" id="PTHR32060:SF30">
    <property type="entry name" value="CARBOXY-TERMINAL PROCESSING PROTEASE CTPA"/>
    <property type="match status" value="1"/>
</dbReference>
<reference evidence="2" key="1">
    <citation type="submission" date="2020-11" db="EMBL/GenBank/DDBJ databases">
        <title>Bacterial whole genome sequence for Panacibacter sp. DH6.</title>
        <authorList>
            <person name="Le V."/>
            <person name="Ko S."/>
            <person name="Ahn C.-Y."/>
            <person name="Oh H.-M."/>
        </authorList>
    </citation>
    <scope>NUCLEOTIDE SEQUENCE</scope>
    <source>
        <strain evidence="2">DH6</strain>
    </source>
</reference>
<accession>A0A931GVP3</accession>
<feature type="domain" description="Tail specific protease" evidence="1">
    <location>
        <begin position="238"/>
        <end position="486"/>
    </location>
</feature>
<dbReference type="SMART" id="SM00245">
    <property type="entry name" value="TSPc"/>
    <property type="match status" value="1"/>
</dbReference>
<dbReference type="Pfam" id="PF03572">
    <property type="entry name" value="Peptidase_S41"/>
    <property type="match status" value="1"/>
</dbReference>
<dbReference type="RefSeq" id="WP_196989355.1">
    <property type="nucleotide sequence ID" value="NZ_JADWYR010000001.1"/>
</dbReference>
<dbReference type="GO" id="GO:0006508">
    <property type="term" value="P:proteolysis"/>
    <property type="evidence" value="ECO:0007669"/>
    <property type="project" value="InterPro"/>
</dbReference>
<dbReference type="GO" id="GO:0004175">
    <property type="term" value="F:endopeptidase activity"/>
    <property type="evidence" value="ECO:0007669"/>
    <property type="project" value="TreeGrafter"/>
</dbReference>
<dbReference type="Gene3D" id="3.90.226.10">
    <property type="entry name" value="2-enoyl-CoA Hydratase, Chain A, domain 1"/>
    <property type="match status" value="1"/>
</dbReference>
<dbReference type="SUPFAM" id="SSF52096">
    <property type="entry name" value="ClpP/crotonase"/>
    <property type="match status" value="1"/>
</dbReference>
<dbReference type="AlphaFoldDB" id="A0A931GVP3"/>
<dbReference type="GO" id="GO:0008236">
    <property type="term" value="F:serine-type peptidase activity"/>
    <property type="evidence" value="ECO:0007669"/>
    <property type="project" value="InterPro"/>
</dbReference>